<proteinExistence type="predicted"/>
<organism evidence="3 4">
    <name type="scientific">Anopheles farauti</name>
    <dbReference type="NCBI Taxonomy" id="69004"/>
    <lineage>
        <taxon>Eukaryota</taxon>
        <taxon>Metazoa</taxon>
        <taxon>Ecdysozoa</taxon>
        <taxon>Arthropoda</taxon>
        <taxon>Hexapoda</taxon>
        <taxon>Insecta</taxon>
        <taxon>Pterygota</taxon>
        <taxon>Neoptera</taxon>
        <taxon>Endopterygota</taxon>
        <taxon>Diptera</taxon>
        <taxon>Nematocera</taxon>
        <taxon>Culicoidea</taxon>
        <taxon>Culicidae</taxon>
        <taxon>Anophelinae</taxon>
        <taxon>Anopheles</taxon>
    </lineage>
</organism>
<dbReference type="VEuPathDB" id="VectorBase:AFAF002268"/>
<evidence type="ECO:0000313" key="3">
    <source>
        <dbReference type="EnsemblMetazoa" id="AFAF002268-PA"/>
    </source>
</evidence>
<feature type="chain" id="PRO_5008132308" description="Secreted protein" evidence="2">
    <location>
        <begin position="34"/>
        <end position="117"/>
    </location>
</feature>
<dbReference type="AlphaFoldDB" id="A0A182Q3C5"/>
<dbReference type="EMBL" id="AXCN02000855">
    <property type="status" value="NOT_ANNOTATED_CDS"/>
    <property type="molecule type" value="Genomic_DNA"/>
</dbReference>
<reference evidence="3" key="2">
    <citation type="submission" date="2020-05" db="UniProtKB">
        <authorList>
            <consortium name="EnsemblMetazoa"/>
        </authorList>
    </citation>
    <scope>IDENTIFICATION</scope>
    <source>
        <strain evidence="3">FAR1</strain>
    </source>
</reference>
<protein>
    <recommendedName>
        <fullName evidence="5">Secreted protein</fullName>
    </recommendedName>
</protein>
<evidence type="ECO:0000313" key="4">
    <source>
        <dbReference type="Proteomes" id="UP000075886"/>
    </source>
</evidence>
<evidence type="ECO:0000256" key="2">
    <source>
        <dbReference type="SAM" id="SignalP"/>
    </source>
</evidence>
<keyword evidence="2" id="KW-0732">Signal</keyword>
<feature type="region of interest" description="Disordered" evidence="1">
    <location>
        <begin position="45"/>
        <end position="77"/>
    </location>
</feature>
<name>A0A182Q3C5_9DIPT</name>
<feature type="signal peptide" evidence="2">
    <location>
        <begin position="1"/>
        <end position="33"/>
    </location>
</feature>
<reference evidence="4" key="1">
    <citation type="submission" date="2014-01" db="EMBL/GenBank/DDBJ databases">
        <title>The Genome Sequence of Anopheles farauti FAR1 (V2).</title>
        <authorList>
            <consortium name="The Broad Institute Genomics Platform"/>
            <person name="Neafsey D.E."/>
            <person name="Besansky N."/>
            <person name="Howell P."/>
            <person name="Walton C."/>
            <person name="Young S.K."/>
            <person name="Zeng Q."/>
            <person name="Gargeya S."/>
            <person name="Fitzgerald M."/>
            <person name="Haas B."/>
            <person name="Abouelleil A."/>
            <person name="Allen A.W."/>
            <person name="Alvarado L."/>
            <person name="Arachchi H.M."/>
            <person name="Berlin A.M."/>
            <person name="Chapman S.B."/>
            <person name="Gainer-Dewar J."/>
            <person name="Goldberg J."/>
            <person name="Griggs A."/>
            <person name="Gujja S."/>
            <person name="Hansen M."/>
            <person name="Howarth C."/>
            <person name="Imamovic A."/>
            <person name="Ireland A."/>
            <person name="Larimer J."/>
            <person name="McCowan C."/>
            <person name="Murphy C."/>
            <person name="Pearson M."/>
            <person name="Poon T.W."/>
            <person name="Priest M."/>
            <person name="Roberts A."/>
            <person name="Saif S."/>
            <person name="Shea T."/>
            <person name="Sisk P."/>
            <person name="Sykes S."/>
            <person name="Wortman J."/>
            <person name="Nusbaum C."/>
            <person name="Birren B."/>
        </authorList>
    </citation>
    <scope>NUCLEOTIDE SEQUENCE [LARGE SCALE GENOMIC DNA]</scope>
    <source>
        <strain evidence="4">FAR1</strain>
    </source>
</reference>
<evidence type="ECO:0000256" key="1">
    <source>
        <dbReference type="SAM" id="MobiDB-lite"/>
    </source>
</evidence>
<keyword evidence="4" id="KW-1185">Reference proteome</keyword>
<accession>A0A182Q3C5</accession>
<dbReference type="EnsemblMetazoa" id="AFAF002268-RA">
    <property type="protein sequence ID" value="AFAF002268-PA"/>
    <property type="gene ID" value="AFAF002268"/>
</dbReference>
<feature type="compositionally biased region" description="Basic and acidic residues" evidence="1">
    <location>
        <begin position="47"/>
        <end position="71"/>
    </location>
</feature>
<sequence>MNNDGPRRAREFRMLVLLLLLLPLLRQMWESLSYPVSRALMSGTDWDLGRDEHTHPRSREGPLARKDEQKAHKSRSKPVITGGFRTCAAVCSVGEEGGGSHKRFHYSSDGCYNRGTD</sequence>
<evidence type="ECO:0008006" key="5">
    <source>
        <dbReference type="Google" id="ProtNLM"/>
    </source>
</evidence>
<dbReference type="Proteomes" id="UP000075886">
    <property type="component" value="Unassembled WGS sequence"/>
</dbReference>